<dbReference type="AlphaFoldDB" id="A0A9Q0JQM5"/>
<evidence type="ECO:0000313" key="2">
    <source>
        <dbReference type="EMBL" id="KAJ4850484.1"/>
    </source>
</evidence>
<dbReference type="PANTHER" id="PTHR31286:SF99">
    <property type="entry name" value="DUF4283 DOMAIN-CONTAINING PROTEIN"/>
    <property type="match status" value="1"/>
</dbReference>
<dbReference type="PANTHER" id="PTHR31286">
    <property type="entry name" value="GLYCINE-RICH CELL WALL STRUCTURAL PROTEIN 1.8-LIKE"/>
    <property type="match status" value="1"/>
</dbReference>
<evidence type="ECO:0008006" key="4">
    <source>
        <dbReference type="Google" id="ProtNLM"/>
    </source>
</evidence>
<dbReference type="Proteomes" id="UP001141552">
    <property type="component" value="Unassembled WGS sequence"/>
</dbReference>
<organism evidence="2 3">
    <name type="scientific">Turnera subulata</name>
    <dbReference type="NCBI Taxonomy" id="218843"/>
    <lineage>
        <taxon>Eukaryota</taxon>
        <taxon>Viridiplantae</taxon>
        <taxon>Streptophyta</taxon>
        <taxon>Embryophyta</taxon>
        <taxon>Tracheophyta</taxon>
        <taxon>Spermatophyta</taxon>
        <taxon>Magnoliopsida</taxon>
        <taxon>eudicotyledons</taxon>
        <taxon>Gunneridae</taxon>
        <taxon>Pentapetalae</taxon>
        <taxon>rosids</taxon>
        <taxon>fabids</taxon>
        <taxon>Malpighiales</taxon>
        <taxon>Passifloraceae</taxon>
        <taxon>Turnera</taxon>
    </lineage>
</organism>
<feature type="compositionally biased region" description="Polar residues" evidence="1">
    <location>
        <begin position="39"/>
        <end position="48"/>
    </location>
</feature>
<comment type="caution">
    <text evidence="2">The sequence shown here is derived from an EMBL/GenBank/DDBJ whole genome shotgun (WGS) entry which is preliminary data.</text>
</comment>
<dbReference type="InterPro" id="IPR040256">
    <property type="entry name" value="At4g02000-like"/>
</dbReference>
<evidence type="ECO:0000256" key="1">
    <source>
        <dbReference type="SAM" id="MobiDB-lite"/>
    </source>
</evidence>
<dbReference type="EMBL" id="JAKUCV010000312">
    <property type="protein sequence ID" value="KAJ4850484.1"/>
    <property type="molecule type" value="Genomic_DNA"/>
</dbReference>
<gene>
    <name evidence="2" type="ORF">Tsubulata_022566</name>
</gene>
<proteinExistence type="predicted"/>
<reference evidence="2" key="2">
    <citation type="journal article" date="2023" name="Plants (Basel)">
        <title>Annotation of the Turnera subulata (Passifloraceae) Draft Genome Reveals the S-Locus Evolved after the Divergence of Turneroideae from Passifloroideae in a Stepwise Manner.</title>
        <authorList>
            <person name="Henning P.M."/>
            <person name="Roalson E.H."/>
            <person name="Mir W."/>
            <person name="McCubbin A.G."/>
            <person name="Shore J.S."/>
        </authorList>
    </citation>
    <scope>NUCLEOTIDE SEQUENCE</scope>
    <source>
        <strain evidence="2">F60SS</strain>
    </source>
</reference>
<accession>A0A9Q0JQM5</accession>
<feature type="region of interest" description="Disordered" evidence="1">
    <location>
        <begin position="1"/>
        <end position="48"/>
    </location>
</feature>
<dbReference type="OrthoDB" id="1300588at2759"/>
<evidence type="ECO:0000313" key="3">
    <source>
        <dbReference type="Proteomes" id="UP001141552"/>
    </source>
</evidence>
<protein>
    <recommendedName>
        <fullName evidence="4">DUF4283 domain-containing protein</fullName>
    </recommendedName>
</protein>
<sequence length="227" mass="25118">MTLKGKIKWPKVDEAANTGGKTPLLETGIVTAGGPESAGQGSASQDVKAQTEVIMQEVDAATMASESVGSVGEQVDKSGVSQPVKRSFRDVTIAQTEPGPQESESVDWDEANYEEGDIIFVEGRYGRAIELSAAFEKRLDDKWQREPWYTAFRASEGKINRVVVWVRFPEFPLSRYHPRVLKALTSLVGEPLKIDLHTKEKQRGKFARMAVEVDLLKPLRGKVEMQG</sequence>
<keyword evidence="3" id="KW-1185">Reference proteome</keyword>
<reference evidence="2" key="1">
    <citation type="submission" date="2022-02" db="EMBL/GenBank/DDBJ databases">
        <authorList>
            <person name="Henning P.M."/>
            <person name="McCubbin A.G."/>
            <person name="Shore J.S."/>
        </authorList>
    </citation>
    <scope>NUCLEOTIDE SEQUENCE</scope>
    <source>
        <strain evidence="2">F60SS</strain>
        <tissue evidence="2">Leaves</tissue>
    </source>
</reference>
<name>A0A9Q0JQM5_9ROSI</name>